<keyword evidence="2 4" id="KW-0378">Hydrolase</keyword>
<dbReference type="Pfam" id="PF00293">
    <property type="entry name" value="NUDIX"/>
    <property type="match status" value="1"/>
</dbReference>
<evidence type="ECO:0000313" key="4">
    <source>
        <dbReference type="EMBL" id="MBU3221112.1"/>
    </source>
</evidence>
<organism evidence="4 5">
    <name type="scientific">Clostridium algidicarnis</name>
    <dbReference type="NCBI Taxonomy" id="37659"/>
    <lineage>
        <taxon>Bacteria</taxon>
        <taxon>Bacillati</taxon>
        <taxon>Bacillota</taxon>
        <taxon>Clostridia</taxon>
        <taxon>Eubacteriales</taxon>
        <taxon>Clostridiaceae</taxon>
        <taxon>Clostridium</taxon>
    </lineage>
</organism>
<evidence type="ECO:0000256" key="2">
    <source>
        <dbReference type="ARBA" id="ARBA00022801"/>
    </source>
</evidence>
<dbReference type="PANTHER" id="PTHR43046:SF2">
    <property type="entry name" value="8-OXO-DGTP DIPHOSPHATASE-RELATED"/>
    <property type="match status" value="1"/>
</dbReference>
<evidence type="ECO:0000313" key="5">
    <source>
        <dbReference type="Proteomes" id="UP000740830"/>
    </source>
</evidence>
<sequence>MGNCNMSNLSKSAKYVPAAGVIIVDEKNRVLLQLRTDNNKWCIPGGCMELGETGEETAKREVFEETNLVVEELSLFNVYSGEEQHWIYPDGNEVYFINIAYITNRFNGFMKADGVEGKELKFFEVENLPKEITPSNKPILNDVKSRLDYIFQTKHKK</sequence>
<dbReference type="PANTHER" id="PTHR43046">
    <property type="entry name" value="GDP-MANNOSE MANNOSYL HYDROLASE"/>
    <property type="match status" value="1"/>
</dbReference>
<evidence type="ECO:0000259" key="3">
    <source>
        <dbReference type="PROSITE" id="PS51462"/>
    </source>
</evidence>
<dbReference type="Proteomes" id="UP000740830">
    <property type="component" value="Unassembled WGS sequence"/>
</dbReference>
<name>A0ABS6C6J9_9CLOT</name>
<proteinExistence type="predicted"/>
<reference evidence="4 5" key="1">
    <citation type="submission" date="2021-06" db="EMBL/GenBank/DDBJ databases">
        <title>Clostridia strains as spoilage organisms.</title>
        <authorList>
            <person name="Wambui J."/>
            <person name="Stephan R."/>
            <person name="Stevens M.J.A."/>
        </authorList>
    </citation>
    <scope>NUCLEOTIDE SEQUENCE [LARGE SCALE GENOMIC DNA]</scope>
    <source>
        <strain evidence="4 5">CM013</strain>
    </source>
</reference>
<protein>
    <submittedName>
        <fullName evidence="4">NUDIX hydrolase</fullName>
    </submittedName>
</protein>
<dbReference type="GO" id="GO:0016787">
    <property type="term" value="F:hydrolase activity"/>
    <property type="evidence" value="ECO:0007669"/>
    <property type="project" value="UniProtKB-KW"/>
</dbReference>
<comment type="cofactor">
    <cofactor evidence="1">
        <name>Mg(2+)</name>
        <dbReference type="ChEBI" id="CHEBI:18420"/>
    </cofactor>
</comment>
<dbReference type="InterPro" id="IPR000086">
    <property type="entry name" value="NUDIX_hydrolase_dom"/>
</dbReference>
<dbReference type="InterPro" id="IPR020084">
    <property type="entry name" value="NUDIX_hydrolase_CS"/>
</dbReference>
<keyword evidence="5" id="KW-1185">Reference proteome</keyword>
<dbReference type="PROSITE" id="PS00893">
    <property type="entry name" value="NUDIX_BOX"/>
    <property type="match status" value="1"/>
</dbReference>
<evidence type="ECO:0000256" key="1">
    <source>
        <dbReference type="ARBA" id="ARBA00001946"/>
    </source>
</evidence>
<feature type="domain" description="Nudix hydrolase" evidence="3">
    <location>
        <begin position="14"/>
        <end position="145"/>
    </location>
</feature>
<dbReference type="CDD" id="cd04677">
    <property type="entry name" value="NUDIX_Hydrolase"/>
    <property type="match status" value="1"/>
</dbReference>
<accession>A0ABS6C6J9</accession>
<gene>
    <name evidence="4" type="ORF">KPL27_13700</name>
</gene>
<dbReference type="PROSITE" id="PS51462">
    <property type="entry name" value="NUDIX"/>
    <property type="match status" value="1"/>
</dbReference>
<dbReference type="EMBL" id="JAHLDG010000037">
    <property type="protein sequence ID" value="MBU3221112.1"/>
    <property type="molecule type" value="Genomic_DNA"/>
</dbReference>
<comment type="caution">
    <text evidence="4">The sequence shown here is derived from an EMBL/GenBank/DDBJ whole genome shotgun (WGS) entry which is preliminary data.</text>
</comment>